<reference evidence="1 2" key="1">
    <citation type="journal article" date="2015" name="Genome Announc.">
        <title>Expanding the biotechnology potential of lactobacilli through comparative genomics of 213 strains and associated genera.</title>
        <authorList>
            <person name="Sun Z."/>
            <person name="Harris H.M."/>
            <person name="McCann A."/>
            <person name="Guo C."/>
            <person name="Argimon S."/>
            <person name="Zhang W."/>
            <person name="Yang X."/>
            <person name="Jeffery I.B."/>
            <person name="Cooney J.C."/>
            <person name="Kagawa T.F."/>
            <person name="Liu W."/>
            <person name="Song Y."/>
            <person name="Salvetti E."/>
            <person name="Wrobel A."/>
            <person name="Rasinkangas P."/>
            <person name="Parkhill J."/>
            <person name="Rea M.C."/>
            <person name="O'Sullivan O."/>
            <person name="Ritari J."/>
            <person name="Douillard F.P."/>
            <person name="Paul Ross R."/>
            <person name="Yang R."/>
            <person name="Briner A.E."/>
            <person name="Felis G.E."/>
            <person name="de Vos W.M."/>
            <person name="Barrangou R."/>
            <person name="Klaenhammer T.R."/>
            <person name="Caufield P.W."/>
            <person name="Cui Y."/>
            <person name="Zhang H."/>
            <person name="O'Toole P.W."/>
        </authorList>
    </citation>
    <scope>NUCLEOTIDE SEQUENCE [LARGE SCALE GENOMIC DNA]</scope>
    <source>
        <strain evidence="1 2">DSM 15354</strain>
    </source>
</reference>
<dbReference type="PANTHER" id="PTHR37804">
    <property type="entry name" value="CDAA REGULATORY PROTEIN CDAR"/>
    <property type="match status" value="1"/>
</dbReference>
<dbReference type="STRING" id="1122152.GCA_000425905_00512"/>
<evidence type="ECO:0000313" key="1">
    <source>
        <dbReference type="EMBL" id="KRL63924.1"/>
    </source>
</evidence>
<dbReference type="Proteomes" id="UP000051931">
    <property type="component" value="Unassembled WGS sequence"/>
</dbReference>
<dbReference type="PANTHER" id="PTHR37804:SF1">
    <property type="entry name" value="CDAA REGULATORY PROTEIN CDAR"/>
    <property type="match status" value="1"/>
</dbReference>
<keyword evidence="2" id="KW-1185">Reference proteome</keyword>
<gene>
    <name evidence="1" type="ORF">FC23_GL000171</name>
</gene>
<dbReference type="Gene3D" id="2.170.120.40">
    <property type="entry name" value="YbbR-like domain"/>
    <property type="match status" value="2"/>
</dbReference>
<dbReference type="InterPro" id="IPR012505">
    <property type="entry name" value="YbbR"/>
</dbReference>
<accession>A0A0R1S8U4</accession>
<dbReference type="EMBL" id="AZFB01000001">
    <property type="protein sequence ID" value="KRL63924.1"/>
    <property type="molecule type" value="Genomic_DNA"/>
</dbReference>
<dbReference type="PATRIC" id="fig|1122152.4.peg.172"/>
<evidence type="ECO:0008006" key="3">
    <source>
        <dbReference type="Google" id="ProtNLM"/>
    </source>
</evidence>
<sequence length="307" mass="33569">MLFAILLVMYIDSTQKGYFIQGENSKTQQTAIKKVTLSVPLQVSVNTDEYYVTGYPEKVKMTISGASAVVTSTQNTQNFRVYLDLTKYKIGKHRVKVRVSGLNNQLEASFNPKSVKVNIQKRKSRSLPVQIEYNKNAVAKGYQLGTPKSNPQVVSVSGARSEVNQIDKIVAKVGLPSGITKSFNRQVMLIAEDKKGNQLNVVIDPLAVNIKIPISLPSKTVKLHFNTKNEVSGKVYSISSNISEVKLYGSESTLKKIKELDVNVDLSGVTASTTRKVKLTLPSGVVKANMEDVSVQIAVTSGSQSNI</sequence>
<dbReference type="Gene3D" id="2.170.120.30">
    <property type="match status" value="1"/>
</dbReference>
<dbReference type="eggNOG" id="COG4856">
    <property type="taxonomic scope" value="Bacteria"/>
</dbReference>
<proteinExistence type="predicted"/>
<evidence type="ECO:0000313" key="2">
    <source>
        <dbReference type="Proteomes" id="UP000051931"/>
    </source>
</evidence>
<protein>
    <recommendedName>
        <fullName evidence="3">YbbR</fullName>
    </recommendedName>
</protein>
<organism evidence="1 2">
    <name type="scientific">Lactobacillus psittaci DSM 15354</name>
    <dbReference type="NCBI Taxonomy" id="1122152"/>
    <lineage>
        <taxon>Bacteria</taxon>
        <taxon>Bacillati</taxon>
        <taxon>Bacillota</taxon>
        <taxon>Bacilli</taxon>
        <taxon>Lactobacillales</taxon>
        <taxon>Lactobacillaceae</taxon>
        <taxon>Lactobacillus</taxon>
    </lineage>
</organism>
<comment type="caution">
    <text evidence="1">The sequence shown here is derived from an EMBL/GenBank/DDBJ whole genome shotgun (WGS) entry which is preliminary data.</text>
</comment>
<dbReference type="Pfam" id="PF07949">
    <property type="entry name" value="YbbR"/>
    <property type="match status" value="3"/>
</dbReference>
<dbReference type="AlphaFoldDB" id="A0A0R1S8U4"/>
<dbReference type="InterPro" id="IPR053154">
    <property type="entry name" value="c-di-AMP_regulator"/>
</dbReference>
<name>A0A0R1S8U4_9LACO</name>